<dbReference type="PANTHER" id="PTHR32063:SF64">
    <property type="entry name" value="ACRB_ACRD_ACRF FAMILY PROTEIN"/>
    <property type="match status" value="1"/>
</dbReference>
<dbReference type="AlphaFoldDB" id="A0A7G2ITM3"/>
<dbReference type="SUPFAM" id="SSF82714">
    <property type="entry name" value="Multidrug efflux transporter AcrB TolC docking domain, DN and DC subdomains"/>
    <property type="match status" value="1"/>
</dbReference>
<dbReference type="PRINTS" id="PR00702">
    <property type="entry name" value="ACRIFLAVINRP"/>
</dbReference>
<feature type="transmembrane region" description="Helical" evidence="3">
    <location>
        <begin position="185"/>
        <end position="203"/>
    </location>
</feature>
<dbReference type="Pfam" id="PF00873">
    <property type="entry name" value="ACR_tran"/>
    <property type="match status" value="1"/>
</dbReference>
<feature type="transmembrane region" description="Helical" evidence="3">
    <location>
        <begin position="126"/>
        <end position="153"/>
    </location>
</feature>
<dbReference type="InterPro" id="IPR001036">
    <property type="entry name" value="Acrflvin-R"/>
</dbReference>
<name>A0A7G2ITM3_CITFR</name>
<dbReference type="SUPFAM" id="SSF82866">
    <property type="entry name" value="Multidrug efflux transporter AcrB transmembrane domain"/>
    <property type="match status" value="2"/>
</dbReference>
<feature type="transmembrane region" description="Helical" evidence="3">
    <location>
        <begin position="50"/>
        <end position="74"/>
    </location>
</feature>
<dbReference type="Proteomes" id="UP000019194">
    <property type="component" value="Unassembled WGS sequence"/>
</dbReference>
<sequence length="673" mass="72580">MLVEAVIIVLAVSFVSLGSRAGLVVAVAIPLVLAMTFTGMELAGIGLQRISLGALIIALGLLVDDAMITVEAMVSRLEAGDALSVAATQVFRTTAFPMLTGTLVMIAGFIPVGFAASSAGEYCYSLFVVVLTALLSSWLVAVLFSPLTGVWLLPEQHSHQSHKHSFFHRHYTRLLDRVMQHRRKTLGCALAILILSGGGALLMQGEFFPASDRPELLVSLTLPQNVSQAQTHRDVLKFEAKLRDNPDIDHYSSYIGSGAVRFYLPMDVLLQKENIAQLVVVAKNEAARNRLQKQLEQILSKDFSTLTTRVSTLELGPPVGWPVRYRVSGPDNTRVRELATQLAGMIARNPDTRGVNLTSGEPERVIRLRVDQTQARATGMTSQSLAGTLATLFSGTTVTTLRDRNRQIDVVLRGNEASRQNPALLNALMLTSSTGNKVPLGQVATPEWTLDDPVIWRRQRLPFITVQSDTAPGVRAETVSSALSPVVAGFRESLPPGYSVEEGGVVVESEKGNSSVYAVLPVTLMVMLLLLMIQLQRFSSMLLALLMAPFGLPGIVVAMLPFGIPMGFVALLGIIALAGMIIRNAVILISEVDVGMKNGFTADEAIKVAALHRSRPIMLTASAAILGMLPIARDVFWEPMAFAIIGGLLSATLATLTLLPAAISLIFHWKPYP</sequence>
<keyword evidence="2 3" id="KW-1133">Transmembrane helix</keyword>
<dbReference type="EMBL" id="CBWP010000050">
    <property type="protein sequence ID" value="CDL38784.1"/>
    <property type="molecule type" value="Genomic_DNA"/>
</dbReference>
<evidence type="ECO:0000256" key="1">
    <source>
        <dbReference type="ARBA" id="ARBA00022692"/>
    </source>
</evidence>
<proteinExistence type="predicted"/>
<evidence type="ECO:0000256" key="2">
    <source>
        <dbReference type="ARBA" id="ARBA00022989"/>
    </source>
</evidence>
<dbReference type="Gene3D" id="3.30.2090.10">
    <property type="entry name" value="Multidrug efflux transporter AcrB TolC docking domain, DN and DC subdomains"/>
    <property type="match status" value="1"/>
</dbReference>
<evidence type="ECO:0000313" key="5">
    <source>
        <dbReference type="Proteomes" id="UP000019194"/>
    </source>
</evidence>
<dbReference type="Gene3D" id="1.20.1640.10">
    <property type="entry name" value="Multidrug efflux transporter AcrB transmembrane domain"/>
    <property type="match status" value="2"/>
</dbReference>
<dbReference type="PANTHER" id="PTHR32063">
    <property type="match status" value="1"/>
</dbReference>
<dbReference type="InterPro" id="IPR027463">
    <property type="entry name" value="AcrB_DN_DC_subdom"/>
</dbReference>
<evidence type="ECO:0000313" key="4">
    <source>
        <dbReference type="EMBL" id="CDL38784.1"/>
    </source>
</evidence>
<feature type="transmembrane region" description="Helical" evidence="3">
    <location>
        <begin position="516"/>
        <end position="535"/>
    </location>
</feature>
<comment type="caution">
    <text evidence="4">The sequence shown here is derived from an EMBL/GenBank/DDBJ whole genome shotgun (WGS) entry which is preliminary data.</text>
</comment>
<keyword evidence="1 3" id="KW-0812">Transmembrane</keyword>
<protein>
    <submittedName>
        <fullName evidence="4">RND efflux transporter</fullName>
    </submittedName>
</protein>
<organism evidence="4 5">
    <name type="scientific">Citrobacter freundii</name>
    <dbReference type="NCBI Taxonomy" id="546"/>
    <lineage>
        <taxon>Bacteria</taxon>
        <taxon>Pseudomonadati</taxon>
        <taxon>Pseudomonadota</taxon>
        <taxon>Gammaproteobacteria</taxon>
        <taxon>Enterobacterales</taxon>
        <taxon>Enterobacteriaceae</taxon>
        <taxon>Citrobacter</taxon>
        <taxon>Citrobacter freundii complex</taxon>
    </lineage>
</organism>
<feature type="transmembrane region" description="Helical" evidence="3">
    <location>
        <begin position="95"/>
        <end position="114"/>
    </location>
</feature>
<accession>A0A7G2ITM3</accession>
<dbReference type="GO" id="GO:0005886">
    <property type="term" value="C:plasma membrane"/>
    <property type="evidence" value="ECO:0007669"/>
    <property type="project" value="TreeGrafter"/>
</dbReference>
<evidence type="ECO:0000256" key="3">
    <source>
        <dbReference type="SAM" id="Phobius"/>
    </source>
</evidence>
<dbReference type="GO" id="GO:0042910">
    <property type="term" value="F:xenobiotic transmembrane transporter activity"/>
    <property type="evidence" value="ECO:0007669"/>
    <property type="project" value="TreeGrafter"/>
</dbReference>
<feature type="transmembrane region" description="Helical" evidence="3">
    <location>
        <begin position="542"/>
        <end position="562"/>
    </location>
</feature>
<dbReference type="SUPFAM" id="SSF82693">
    <property type="entry name" value="Multidrug efflux transporter AcrB pore domain, PN1, PN2, PC1 and PC2 subdomains"/>
    <property type="match status" value="1"/>
</dbReference>
<feature type="transmembrane region" description="Helical" evidence="3">
    <location>
        <begin position="568"/>
        <end position="589"/>
    </location>
</feature>
<keyword evidence="3" id="KW-0472">Membrane</keyword>
<feature type="transmembrane region" description="Helical" evidence="3">
    <location>
        <begin position="642"/>
        <end position="667"/>
    </location>
</feature>
<dbReference type="Gene3D" id="3.30.70.1430">
    <property type="entry name" value="Multidrug efflux transporter AcrB pore domain"/>
    <property type="match status" value="1"/>
</dbReference>
<reference evidence="4 5" key="1">
    <citation type="submission" date="2013-10" db="EMBL/GenBank/DDBJ databases">
        <title>Antibiotic resistance diversity of beta-lactamase producers in the General Hospital Vienna.</title>
        <authorList>
            <person name="Barisic I."/>
            <person name="Mitteregger D."/>
            <person name="Hirschl A.M."/>
            <person name="Noehammer C."/>
            <person name="Wiesinger-Mayr H."/>
        </authorList>
    </citation>
    <scope>NUCLEOTIDE SEQUENCE [LARGE SCALE GENOMIC DNA]</scope>
    <source>
        <strain evidence="4 5">ISC11</strain>
    </source>
</reference>